<dbReference type="InterPro" id="IPR028202">
    <property type="entry name" value="Reductase_C"/>
</dbReference>
<dbReference type="PRINTS" id="PR00368">
    <property type="entry name" value="FADPNR"/>
</dbReference>
<keyword evidence="2" id="KW-0285">Flavoprotein</keyword>
<dbReference type="InterPro" id="IPR050446">
    <property type="entry name" value="FAD-oxidoreductase/Apoptosis"/>
</dbReference>
<keyword evidence="3" id="KW-0274">FAD</keyword>
<evidence type="ECO:0000256" key="4">
    <source>
        <dbReference type="ARBA" id="ARBA00023002"/>
    </source>
</evidence>
<organism evidence="7 8">
    <name type="scientific">Galactobacter valiniphilus</name>
    <dbReference type="NCBI Taxonomy" id="2676122"/>
    <lineage>
        <taxon>Bacteria</taxon>
        <taxon>Bacillati</taxon>
        <taxon>Actinomycetota</taxon>
        <taxon>Actinomycetes</taxon>
        <taxon>Micrococcales</taxon>
        <taxon>Micrococcaceae</taxon>
        <taxon>Galactobacter</taxon>
    </lineage>
</organism>
<feature type="domain" description="FAD/NAD(P)-binding" evidence="5">
    <location>
        <begin position="8"/>
        <end position="313"/>
    </location>
</feature>
<evidence type="ECO:0000256" key="3">
    <source>
        <dbReference type="ARBA" id="ARBA00022827"/>
    </source>
</evidence>
<keyword evidence="4" id="KW-0560">Oxidoreductase</keyword>
<dbReference type="PANTHER" id="PTHR43557">
    <property type="entry name" value="APOPTOSIS-INDUCING FACTOR 1"/>
    <property type="match status" value="1"/>
</dbReference>
<evidence type="ECO:0000259" key="5">
    <source>
        <dbReference type="Pfam" id="PF07992"/>
    </source>
</evidence>
<evidence type="ECO:0000256" key="1">
    <source>
        <dbReference type="ARBA" id="ARBA00001974"/>
    </source>
</evidence>
<evidence type="ECO:0000259" key="6">
    <source>
        <dbReference type="Pfam" id="PF14759"/>
    </source>
</evidence>
<dbReference type="InterPro" id="IPR036188">
    <property type="entry name" value="FAD/NAD-bd_sf"/>
</dbReference>
<protein>
    <recommendedName>
        <fullName evidence="9">Pyridine nucleotide-disulfide oxidoreductase</fullName>
    </recommendedName>
</protein>
<dbReference type="PANTHER" id="PTHR43557:SF2">
    <property type="entry name" value="RIESKE DOMAIN-CONTAINING PROTEIN-RELATED"/>
    <property type="match status" value="1"/>
</dbReference>
<dbReference type="GO" id="GO:0016651">
    <property type="term" value="F:oxidoreductase activity, acting on NAD(P)H"/>
    <property type="evidence" value="ECO:0007669"/>
    <property type="project" value="TreeGrafter"/>
</dbReference>
<dbReference type="Proteomes" id="UP000265419">
    <property type="component" value="Unassembled WGS sequence"/>
</dbReference>
<reference evidence="7 8" key="1">
    <citation type="submission" date="2018-07" db="EMBL/GenBank/DDBJ databases">
        <title>Arthrobacter sp. nov., isolated from raw cow's milk with high bacterial count.</title>
        <authorList>
            <person name="Hahne J."/>
            <person name="Isele D."/>
            <person name="Lipski A."/>
        </authorList>
    </citation>
    <scope>NUCLEOTIDE SEQUENCE [LARGE SCALE GENOMIC DNA]</scope>
    <source>
        <strain evidence="7 8">JZ R-35</strain>
    </source>
</reference>
<feature type="domain" description="Reductase C-terminal" evidence="6">
    <location>
        <begin position="341"/>
        <end position="426"/>
    </location>
</feature>
<dbReference type="GO" id="GO:0005737">
    <property type="term" value="C:cytoplasm"/>
    <property type="evidence" value="ECO:0007669"/>
    <property type="project" value="TreeGrafter"/>
</dbReference>
<evidence type="ECO:0000256" key="2">
    <source>
        <dbReference type="ARBA" id="ARBA00022630"/>
    </source>
</evidence>
<dbReference type="InterPro" id="IPR016156">
    <property type="entry name" value="FAD/NAD-linked_Rdtase_dimer_sf"/>
</dbReference>
<dbReference type="Pfam" id="PF14759">
    <property type="entry name" value="Reductase_C"/>
    <property type="match status" value="1"/>
</dbReference>
<dbReference type="SUPFAM" id="SSF51905">
    <property type="entry name" value="FAD/NAD(P)-binding domain"/>
    <property type="match status" value="1"/>
</dbReference>
<dbReference type="InterPro" id="IPR023753">
    <property type="entry name" value="FAD/NAD-binding_dom"/>
</dbReference>
<dbReference type="RefSeq" id="WP_119423357.1">
    <property type="nucleotide sequence ID" value="NZ_QQXK01000002.1"/>
</dbReference>
<proteinExistence type="predicted"/>
<comment type="cofactor">
    <cofactor evidence="1">
        <name>FAD</name>
        <dbReference type="ChEBI" id="CHEBI:57692"/>
    </cofactor>
</comment>
<name>A0A399JDG6_9MICC</name>
<dbReference type="EMBL" id="QQXK01000002">
    <property type="protein sequence ID" value="RII43598.1"/>
    <property type="molecule type" value="Genomic_DNA"/>
</dbReference>
<gene>
    <name evidence="7" type="ORF">DWB68_01490</name>
</gene>
<evidence type="ECO:0008006" key="9">
    <source>
        <dbReference type="Google" id="ProtNLM"/>
    </source>
</evidence>
<comment type="caution">
    <text evidence="7">The sequence shown here is derived from an EMBL/GenBank/DDBJ whole genome shotgun (WGS) entry which is preliminary data.</text>
</comment>
<dbReference type="Gene3D" id="3.30.390.30">
    <property type="match status" value="1"/>
</dbReference>
<evidence type="ECO:0000313" key="7">
    <source>
        <dbReference type="EMBL" id="RII43598.1"/>
    </source>
</evidence>
<dbReference type="SUPFAM" id="SSF55424">
    <property type="entry name" value="FAD/NAD-linked reductases, dimerisation (C-terminal) domain"/>
    <property type="match status" value="1"/>
</dbReference>
<dbReference type="PRINTS" id="PR00411">
    <property type="entry name" value="PNDRDTASEI"/>
</dbReference>
<keyword evidence="8" id="KW-1185">Reference proteome</keyword>
<evidence type="ECO:0000313" key="8">
    <source>
        <dbReference type="Proteomes" id="UP000265419"/>
    </source>
</evidence>
<dbReference type="Gene3D" id="3.50.50.60">
    <property type="entry name" value="FAD/NAD(P)-binding domain"/>
    <property type="match status" value="2"/>
</dbReference>
<sequence>MSAPQPSSVLVIGGGPAGYTFVDQLRLRGYRGELTLIDPRGLPMDRPPLSKEFLRGAMGREELRFREAEWFEERSITVIAGAVEEISGVRLSEDAAGWEVFLENGPRLLSEVVVLATGTVPTRPELPGLDELAPLTFYTIDDAEALAPFLRPGATVGVIGAGLVGAEAASVAAERGAEVLLVSPRSPAAVRSFGEEAAAHLHAKHEPRGVRLITGTVRSATPAEVAPGEPVGRAATLTLENGESVGVDVLVIATGSVPCDGLGVDAGAQAAGAEAGGGLLVDAAGRTSLPNLWAIGDVARGVDATGAPLPQHAHWEAAMHSAEDAAAALLGQFPEERGARWFWSDRHGEHVEVVGTQAPVAGGAVVRREDARGLRGVFTLGAGGELLGAVTFDDARLARAARRLIDRAKPVDAAALADPEVSAKDLVRPPRRD</sequence>
<dbReference type="Pfam" id="PF07992">
    <property type="entry name" value="Pyr_redox_2"/>
    <property type="match status" value="1"/>
</dbReference>
<accession>A0A399JDG6</accession>
<dbReference type="AlphaFoldDB" id="A0A399JDG6"/>